<reference evidence="1" key="1">
    <citation type="submission" date="2010-07" db="EMBL/GenBank/DDBJ databases">
        <authorList>
            <consortium name="CONSOLIDER consortium CSD2007-00005"/>
            <person name="Guazzaroni M.-E."/>
            <person name="Richter M."/>
            <person name="Garcia-Salamanca A."/>
            <person name="Yarza P."/>
            <person name="Ferrer M."/>
        </authorList>
    </citation>
    <scope>NUCLEOTIDE SEQUENCE</scope>
</reference>
<sequence>MDFYLFLVVFLEPSISKSGKTALFISYDFKLISREFIFDVSKAIGVAPAYIQVGFFAFGQSFKSDSINDIFNHLFASTKVPEL</sequence>
<organism evidence="1">
    <name type="scientific">sediment metagenome</name>
    <dbReference type="NCBI Taxonomy" id="749907"/>
    <lineage>
        <taxon>unclassified sequences</taxon>
        <taxon>metagenomes</taxon>
        <taxon>ecological metagenomes</taxon>
    </lineage>
</organism>
<dbReference type="AlphaFoldDB" id="D9PFJ0"/>
<gene>
    <name evidence="1" type="ORF">LDC_0272</name>
</gene>
<accession>D9PFJ0</accession>
<dbReference type="EMBL" id="ADZX01000072">
    <property type="protein sequence ID" value="EFK97666.1"/>
    <property type="molecule type" value="Genomic_DNA"/>
</dbReference>
<proteinExistence type="predicted"/>
<name>D9PFJ0_9ZZZZ</name>
<reference evidence="1" key="2">
    <citation type="journal article" date="2011" name="Microb. Ecol.">
        <title>Taxonomic and Functional Metagenomic Profiling of the Microbial Community in the Anoxic Sediment of a Sub-saline Shallow Lake (Laguna de Carrizo, Central Spain).</title>
        <authorList>
            <person name="Ferrer M."/>
            <person name="Guazzaroni M.E."/>
            <person name="Richter M."/>
            <person name="Garcia-Salamanca A."/>
            <person name="Yarza P."/>
            <person name="Suarez-Suarez A."/>
            <person name="Solano J."/>
            <person name="Alcaide M."/>
            <person name="van Dillewijn P."/>
            <person name="Molina-Henares M.A."/>
            <person name="Lopez-Cortes N."/>
            <person name="Al-Ramahi Y."/>
            <person name="Guerrero C."/>
            <person name="Acosta A."/>
            <person name="de Eugenio L.I."/>
            <person name="Martinez V."/>
            <person name="Marques S."/>
            <person name="Rojo F."/>
            <person name="Santero E."/>
            <person name="Genilloud O."/>
            <person name="Perez-Perez J."/>
            <person name="Rossello-Mora R."/>
            <person name="Ramos J.L."/>
        </authorList>
    </citation>
    <scope>NUCLEOTIDE SEQUENCE</scope>
</reference>
<evidence type="ECO:0000313" key="1">
    <source>
        <dbReference type="EMBL" id="EFK97666.1"/>
    </source>
</evidence>
<comment type="caution">
    <text evidence="1">The sequence shown here is derived from an EMBL/GenBank/DDBJ whole genome shotgun (WGS) entry which is preliminary data.</text>
</comment>
<protein>
    <submittedName>
        <fullName evidence="1">Uncharacterized protein</fullName>
    </submittedName>
</protein>